<dbReference type="PIRSF" id="PIRSF015921">
    <property type="entry name" value="FA_sphinglp_des"/>
    <property type="match status" value="1"/>
</dbReference>
<accession>A0A2Z5JC79</accession>
<dbReference type="PANTHER" id="PTHR19353">
    <property type="entry name" value="FATTY ACID DESATURASE 2"/>
    <property type="match status" value="1"/>
</dbReference>
<feature type="domain" description="Fatty acid desaturase" evidence="2">
    <location>
        <begin position="60"/>
        <end position="320"/>
    </location>
</feature>
<organism evidence="3 4">
    <name type="scientific">Streptomyces atratus</name>
    <dbReference type="NCBI Taxonomy" id="1893"/>
    <lineage>
        <taxon>Bacteria</taxon>
        <taxon>Bacillati</taxon>
        <taxon>Actinomycetota</taxon>
        <taxon>Actinomycetes</taxon>
        <taxon>Kitasatosporales</taxon>
        <taxon>Streptomycetaceae</taxon>
        <taxon>Streptomyces</taxon>
    </lineage>
</organism>
<dbReference type="PANTHER" id="PTHR19353:SF19">
    <property type="entry name" value="DELTA(5) FATTY ACID DESATURASE C-RELATED"/>
    <property type="match status" value="1"/>
</dbReference>
<feature type="transmembrane region" description="Helical" evidence="1">
    <location>
        <begin position="196"/>
        <end position="216"/>
    </location>
</feature>
<dbReference type="KEGG" id="sata:C5746_14630"/>
<sequence>MPARQDSLTISPTGSFEELSELVKQAGLMDPRKDYFTFKIISNLVLFGACWAALFWFGDTWWQLVTAVALGLAFVQTGFIAHDTGHKQISKAKVPSEVLGAIHMNLLMGTAYGWWINHHNRHHSNPNNLDRDPDTMRRQVIFDVDEMPAKATSGFRRFVIRFQSVMFFVLLGQEAWRLHASGFKAARAGGLRRPVLELGLIGVHAVVCLAAVFTVLSPLTGVVFVLVNQAVFGLYLGAVFAPNHKGMVVYRSDVQLDWLHRQVLTSRNIRSSRLTDFLYGGLNYQIEHHLFPAMPRVNLRYVRPMVIDYCAEHSIPYREVSAWASYREVARFLGKVSDEARNGAEPQAA</sequence>
<feature type="transmembrane region" description="Helical" evidence="1">
    <location>
        <begin position="222"/>
        <end position="241"/>
    </location>
</feature>
<evidence type="ECO:0000256" key="1">
    <source>
        <dbReference type="SAM" id="Phobius"/>
    </source>
</evidence>
<evidence type="ECO:0000313" key="4">
    <source>
        <dbReference type="Proteomes" id="UP000252698"/>
    </source>
</evidence>
<gene>
    <name evidence="3" type="ORF">C5746_14630</name>
</gene>
<dbReference type="CDD" id="cd03506">
    <property type="entry name" value="Delta6-FADS-like"/>
    <property type="match status" value="1"/>
</dbReference>
<keyword evidence="1" id="KW-0472">Membrane</keyword>
<keyword evidence="1" id="KW-0812">Transmembrane</keyword>
<dbReference type="InterPro" id="IPR005804">
    <property type="entry name" value="FA_desaturase_dom"/>
</dbReference>
<dbReference type="Proteomes" id="UP000252698">
    <property type="component" value="Chromosome"/>
</dbReference>
<dbReference type="GO" id="GO:0016020">
    <property type="term" value="C:membrane"/>
    <property type="evidence" value="ECO:0007669"/>
    <property type="project" value="TreeGrafter"/>
</dbReference>
<proteinExistence type="predicted"/>
<reference evidence="3 4" key="1">
    <citation type="journal article" date="2018" name="Front. Microbiol.">
        <title>Genome Sequencing of Streptomyces atratus SCSIOZH16 and Activation Production of Nocardamine via Metabolic Engineering.</title>
        <authorList>
            <person name="Li Y."/>
            <person name="Zhang C."/>
            <person name="Liu C."/>
            <person name="Ju J."/>
            <person name="Ma J."/>
        </authorList>
    </citation>
    <scope>NUCLEOTIDE SEQUENCE [LARGE SCALE GENOMIC DNA]</scope>
    <source>
        <strain evidence="3 4">SCSIO_ZH16</strain>
    </source>
</reference>
<dbReference type="GO" id="GO:0016717">
    <property type="term" value="F:oxidoreductase activity, acting on paired donors, with oxidation of a pair of donors resulting in the reduction of molecular oxygen to two molecules of water"/>
    <property type="evidence" value="ECO:0007669"/>
    <property type="project" value="TreeGrafter"/>
</dbReference>
<protein>
    <submittedName>
        <fullName evidence="3">Acyl-CoA desaturase</fullName>
    </submittedName>
</protein>
<dbReference type="GO" id="GO:0008610">
    <property type="term" value="P:lipid biosynthetic process"/>
    <property type="evidence" value="ECO:0007669"/>
    <property type="project" value="UniProtKB-ARBA"/>
</dbReference>
<dbReference type="InterPro" id="IPR012171">
    <property type="entry name" value="Fatty_acid_desaturase"/>
</dbReference>
<feature type="transmembrane region" description="Helical" evidence="1">
    <location>
        <begin position="36"/>
        <end position="55"/>
    </location>
</feature>
<evidence type="ECO:0000259" key="2">
    <source>
        <dbReference type="Pfam" id="PF00487"/>
    </source>
</evidence>
<dbReference type="GeneID" id="95519707"/>
<feature type="transmembrane region" description="Helical" evidence="1">
    <location>
        <begin position="61"/>
        <end position="82"/>
    </location>
</feature>
<evidence type="ECO:0000313" key="3">
    <source>
        <dbReference type="EMBL" id="AXE77971.1"/>
    </source>
</evidence>
<dbReference type="AlphaFoldDB" id="A0A2Z5JC79"/>
<dbReference type="EMBL" id="CP027306">
    <property type="protein sequence ID" value="AXE77971.1"/>
    <property type="molecule type" value="Genomic_DNA"/>
</dbReference>
<keyword evidence="1" id="KW-1133">Transmembrane helix</keyword>
<name>A0A2Z5JC79_STRAR</name>
<dbReference type="Pfam" id="PF00487">
    <property type="entry name" value="FA_desaturase"/>
    <property type="match status" value="1"/>
</dbReference>
<dbReference type="RefSeq" id="WP_114244570.1">
    <property type="nucleotide sequence ID" value="NZ_BMRN01000002.1"/>
</dbReference>